<dbReference type="Proteomes" id="UP000037460">
    <property type="component" value="Unassembled WGS sequence"/>
</dbReference>
<evidence type="ECO:0000313" key="4">
    <source>
        <dbReference type="Proteomes" id="UP000037460"/>
    </source>
</evidence>
<feature type="coiled-coil region" evidence="1">
    <location>
        <begin position="115"/>
        <end position="250"/>
    </location>
</feature>
<dbReference type="EMBL" id="JWZX01001268">
    <property type="protein sequence ID" value="KOO34291.1"/>
    <property type="molecule type" value="Genomic_DNA"/>
</dbReference>
<organism evidence="3 4">
    <name type="scientific">Chrysochromulina tobinii</name>
    <dbReference type="NCBI Taxonomy" id="1460289"/>
    <lineage>
        <taxon>Eukaryota</taxon>
        <taxon>Haptista</taxon>
        <taxon>Haptophyta</taxon>
        <taxon>Prymnesiophyceae</taxon>
        <taxon>Prymnesiales</taxon>
        <taxon>Chrysochromulinaceae</taxon>
        <taxon>Chrysochromulina</taxon>
    </lineage>
</organism>
<evidence type="ECO:0000256" key="2">
    <source>
        <dbReference type="SAM" id="MobiDB-lite"/>
    </source>
</evidence>
<evidence type="ECO:0000313" key="3">
    <source>
        <dbReference type="EMBL" id="KOO34291.1"/>
    </source>
</evidence>
<protein>
    <submittedName>
        <fullName evidence="3">Uncharacterized protein</fullName>
    </submittedName>
</protein>
<proteinExistence type="predicted"/>
<dbReference type="AlphaFoldDB" id="A0A0M0K600"/>
<comment type="caution">
    <text evidence="3">The sequence shown here is derived from an EMBL/GenBank/DDBJ whole genome shotgun (WGS) entry which is preliminary data.</text>
</comment>
<sequence>MASPRSSTPSSPRTPPASKDATTTASPRTISAPKTKSSSSVLTSPPPAKLSKSPKGVLKTCNSEANSLMSEFTSKSPRSKSPAQFSDDTSSRTKSPRHSRPATPLAVDGDLAAKNEALLQELSEAQKELHAAKEAYDALALRTEEVHAEAQKAQAEAERAQAQAMRRQSTLGEAMAEAAKLRVALEAAEDARAAEAEERARLQAECEALRDALRAAEELELERSKLRSGLEGAEEQKHLMTIKLAQSQEAASIAAEEAARLNQMFASFNRHAVGVGKGVSRPYGGSMGVRGYGRLATGPYLATNLVRAPLEQRAAHYKAQGSASYRSASPRFGKSVELAARGVKAGTNVALSEEHPMMPCPGSHHSNRDHKGKFWATGCATNAMFDLPQAPPPLVQAFAPPPPEPLRRKMSF</sequence>
<name>A0A0M0K600_9EUKA</name>
<keyword evidence="1" id="KW-0175">Coiled coil</keyword>
<keyword evidence="4" id="KW-1185">Reference proteome</keyword>
<feature type="compositionally biased region" description="Polar residues" evidence="2">
    <location>
        <begin position="20"/>
        <end position="43"/>
    </location>
</feature>
<evidence type="ECO:0000256" key="1">
    <source>
        <dbReference type="SAM" id="Coils"/>
    </source>
</evidence>
<feature type="compositionally biased region" description="Polar residues" evidence="2">
    <location>
        <begin position="60"/>
        <end position="88"/>
    </location>
</feature>
<gene>
    <name evidence="3" type="ORF">Ctob_009339</name>
</gene>
<reference evidence="4" key="1">
    <citation type="journal article" date="2015" name="PLoS Genet.">
        <title>Genome Sequence and Transcriptome Analyses of Chrysochromulina tobin: Metabolic Tools for Enhanced Algal Fitness in the Prominent Order Prymnesiales (Haptophyceae).</title>
        <authorList>
            <person name="Hovde B.T."/>
            <person name="Deodato C.R."/>
            <person name="Hunsperger H.M."/>
            <person name="Ryken S.A."/>
            <person name="Yost W."/>
            <person name="Jha R.K."/>
            <person name="Patterson J."/>
            <person name="Monnat R.J. Jr."/>
            <person name="Barlow S.B."/>
            <person name="Starkenburg S.R."/>
            <person name="Cattolico R.A."/>
        </authorList>
    </citation>
    <scope>NUCLEOTIDE SEQUENCE</scope>
    <source>
        <strain evidence="4">CCMP291</strain>
    </source>
</reference>
<feature type="compositionally biased region" description="Low complexity" evidence="2">
    <location>
        <begin position="1"/>
        <end position="11"/>
    </location>
</feature>
<accession>A0A0M0K600</accession>
<feature type="region of interest" description="Disordered" evidence="2">
    <location>
        <begin position="1"/>
        <end position="109"/>
    </location>
</feature>